<dbReference type="GO" id="GO:0003676">
    <property type="term" value="F:nucleic acid binding"/>
    <property type="evidence" value="ECO:0007669"/>
    <property type="project" value="InterPro"/>
</dbReference>
<dbReference type="Proteomes" id="UP000196368">
    <property type="component" value="Unassembled WGS sequence"/>
</dbReference>
<dbReference type="InterPro" id="IPR003156">
    <property type="entry name" value="DHHA1_dom"/>
</dbReference>
<evidence type="ECO:0008006" key="5">
    <source>
        <dbReference type="Google" id="ProtNLM"/>
    </source>
</evidence>
<dbReference type="Pfam" id="PF01368">
    <property type="entry name" value="DHH"/>
    <property type="match status" value="1"/>
</dbReference>
<proteinExistence type="predicted"/>
<name>A0A1Y4DCR6_9BACT</name>
<dbReference type="SUPFAM" id="SSF64182">
    <property type="entry name" value="DHH phosphoesterases"/>
    <property type="match status" value="1"/>
</dbReference>
<evidence type="ECO:0000313" key="3">
    <source>
        <dbReference type="EMBL" id="OUO56913.1"/>
    </source>
</evidence>
<dbReference type="InterPro" id="IPR038763">
    <property type="entry name" value="DHH_sf"/>
</dbReference>
<dbReference type="InterPro" id="IPR051319">
    <property type="entry name" value="Oligoribo/pAp-PDE_c-di-AMP_PDE"/>
</dbReference>
<sequence>MENREESLQQIWQAIRAGKRFFIAGHLNPDGDSLGCTLTMTSLLERLGKTVYAYAAPAIGNDLKFLPGLSKIHVGVLPEQPDFDTVILLECSDRQRGGDLESVLGKAKTLVNIDHHLVSDAYGDVNHIDSKASSTAEIIFQLFEASGEAHCLPTPDEATCLYTGLVTDTGRFVHSNTTAEALRVGSALVALGANVDKINQVIYFTKSYIELKLLGRALEKMEMRFDNKYSQIILTRRDFESFGATPAQTQGIVSQPTMIPGVEVSALIKEEPDKVSVNLRSRGGVDVSKIAQTFGGGGHARASGFKVTGKAVNEVADELAQVVYDVVKDIR</sequence>
<dbReference type="InterPro" id="IPR001667">
    <property type="entry name" value="DDH_dom"/>
</dbReference>
<evidence type="ECO:0000259" key="1">
    <source>
        <dbReference type="Pfam" id="PF01368"/>
    </source>
</evidence>
<dbReference type="PANTHER" id="PTHR47618">
    <property type="entry name" value="BIFUNCTIONAL OLIGORIBONUCLEASE AND PAP PHOSPHATASE NRNA"/>
    <property type="match status" value="1"/>
</dbReference>
<dbReference type="PANTHER" id="PTHR47618:SF1">
    <property type="entry name" value="BIFUNCTIONAL OLIGORIBONUCLEASE AND PAP PHOSPHATASE NRNA"/>
    <property type="match status" value="1"/>
</dbReference>
<dbReference type="OrthoDB" id="9803668at2"/>
<reference evidence="4" key="1">
    <citation type="submission" date="2017-04" db="EMBL/GenBank/DDBJ databases">
        <title>Function of individual gut microbiota members based on whole genome sequencing of pure cultures obtained from chicken caecum.</title>
        <authorList>
            <person name="Medvecky M."/>
            <person name="Cejkova D."/>
            <person name="Polansky O."/>
            <person name="Karasova D."/>
            <person name="Kubasova T."/>
            <person name="Cizek A."/>
            <person name="Rychlik I."/>
        </authorList>
    </citation>
    <scope>NUCLEOTIDE SEQUENCE [LARGE SCALE GENOMIC DNA]</scope>
    <source>
        <strain evidence="4">An273</strain>
    </source>
</reference>
<comment type="caution">
    <text evidence="3">The sequence shown here is derived from an EMBL/GenBank/DDBJ whole genome shotgun (WGS) entry which is preliminary data.</text>
</comment>
<feature type="domain" description="DDH" evidence="1">
    <location>
        <begin position="21"/>
        <end position="164"/>
    </location>
</feature>
<keyword evidence="4" id="KW-1185">Reference proteome</keyword>
<dbReference type="AlphaFoldDB" id="A0A1Y4DCR6"/>
<dbReference type="EMBL" id="NFJD01000002">
    <property type="protein sequence ID" value="OUO56913.1"/>
    <property type="molecule type" value="Genomic_DNA"/>
</dbReference>
<gene>
    <name evidence="3" type="ORF">B5F75_03455</name>
</gene>
<feature type="domain" description="DHHA1" evidence="2">
    <location>
        <begin position="241"/>
        <end position="323"/>
    </location>
</feature>
<evidence type="ECO:0000313" key="4">
    <source>
        <dbReference type="Proteomes" id="UP000196368"/>
    </source>
</evidence>
<dbReference type="Gene3D" id="3.10.310.30">
    <property type="match status" value="1"/>
</dbReference>
<dbReference type="RefSeq" id="WP_087287969.1">
    <property type="nucleotide sequence ID" value="NZ_NFJD01000002.1"/>
</dbReference>
<organism evidence="3 4">
    <name type="scientific">Candidatus Avelusimicrobium gallicola</name>
    <dbReference type="NCBI Taxonomy" id="2562704"/>
    <lineage>
        <taxon>Bacteria</taxon>
        <taxon>Pseudomonadati</taxon>
        <taxon>Elusimicrobiota</taxon>
        <taxon>Elusimicrobia</taxon>
        <taxon>Elusimicrobiales</taxon>
        <taxon>Elusimicrobiaceae</taxon>
        <taxon>Candidatus Avelusimicrobium</taxon>
    </lineage>
</organism>
<evidence type="ECO:0000259" key="2">
    <source>
        <dbReference type="Pfam" id="PF02272"/>
    </source>
</evidence>
<dbReference type="Gene3D" id="3.90.1640.10">
    <property type="entry name" value="inorganic pyrophosphatase (n-terminal core)"/>
    <property type="match status" value="1"/>
</dbReference>
<protein>
    <recommendedName>
        <fullName evidence="5">DHH family phosphoesterase</fullName>
    </recommendedName>
</protein>
<dbReference type="Pfam" id="PF02272">
    <property type="entry name" value="DHHA1"/>
    <property type="match status" value="1"/>
</dbReference>
<accession>A0A1Y4DCR6</accession>